<dbReference type="RefSeq" id="WP_118375538.1">
    <property type="nucleotide sequence ID" value="NZ_QRPB01000016.1"/>
</dbReference>
<comment type="caution">
    <text evidence="3">The sequence shown here is derived from an EMBL/GenBank/DDBJ whole genome shotgun (WGS) entry which is preliminary data.</text>
</comment>
<dbReference type="Gene3D" id="3.20.20.70">
    <property type="entry name" value="Aldolase class I"/>
    <property type="match status" value="1"/>
</dbReference>
<comment type="cofactor">
    <cofactor evidence="1">
        <name>[4Fe-4S] cluster</name>
        <dbReference type="ChEBI" id="CHEBI:49883"/>
    </cofactor>
</comment>
<dbReference type="EMBL" id="QRPB01000016">
    <property type="protein sequence ID" value="RHL77136.1"/>
    <property type="molecule type" value="Genomic_DNA"/>
</dbReference>
<dbReference type="Proteomes" id="UP000266698">
    <property type="component" value="Unassembled WGS sequence"/>
</dbReference>
<evidence type="ECO:0000259" key="2">
    <source>
        <dbReference type="Pfam" id="PF13186"/>
    </source>
</evidence>
<evidence type="ECO:0000256" key="1">
    <source>
        <dbReference type="ARBA" id="ARBA00001966"/>
    </source>
</evidence>
<proteinExistence type="predicted"/>
<dbReference type="InterPro" id="IPR058240">
    <property type="entry name" value="rSAM_sf"/>
</dbReference>
<dbReference type="SUPFAM" id="SSF102114">
    <property type="entry name" value="Radical SAM enzymes"/>
    <property type="match status" value="1"/>
</dbReference>
<dbReference type="InterPro" id="IPR013785">
    <property type="entry name" value="Aldolase_TIM"/>
</dbReference>
<dbReference type="PANTHER" id="PTHR43273:SF8">
    <property type="entry name" value="RADICAL SAM DOMAIN PROTEIN"/>
    <property type="match status" value="1"/>
</dbReference>
<gene>
    <name evidence="3" type="ORF">DW001_12005</name>
</gene>
<dbReference type="NCBIfam" id="TIGR04085">
    <property type="entry name" value="rSAM_more_4Fe4S"/>
    <property type="match status" value="1"/>
</dbReference>
<dbReference type="AlphaFoldDB" id="A0A396FIV5"/>
<reference evidence="3 4" key="1">
    <citation type="submission" date="2018-08" db="EMBL/GenBank/DDBJ databases">
        <title>A genome reference for cultivated species of the human gut microbiota.</title>
        <authorList>
            <person name="Zou Y."/>
            <person name="Xue W."/>
            <person name="Luo G."/>
        </authorList>
    </citation>
    <scope>NUCLEOTIDE SEQUENCE [LARGE SCALE GENOMIC DNA]</scope>
    <source>
        <strain evidence="3 4">AF36-2BH</strain>
    </source>
</reference>
<sequence>MVDNFKALNDMKFRSIPMAPAQNLLSDEDYDRLIGENTKLVQYFLELIQSGDYKTAKKLRILMSGLQKIHKSGVARKILCGVGSAQLAVDINGEIYPCHRFVANKEYAMGNVLKDTKIEKMPFLEEITLEKHKECKNCWARNLCVGACPNENLVNAGTTQKSDSKNCRFIQAMYNDLIHAYLELTVENKKQLLG</sequence>
<name>A0A396FIV5_9FIRM</name>
<dbReference type="InterPro" id="IPR023885">
    <property type="entry name" value="4Fe4S-binding_SPASM_dom"/>
</dbReference>
<dbReference type="PANTHER" id="PTHR43273">
    <property type="entry name" value="ANAEROBIC SULFATASE-MATURATING ENZYME HOMOLOG ASLB-RELATED"/>
    <property type="match status" value="1"/>
</dbReference>
<organism evidence="3 4">
    <name type="scientific">Agathobacter rectalis</name>
    <dbReference type="NCBI Taxonomy" id="39491"/>
    <lineage>
        <taxon>Bacteria</taxon>
        <taxon>Bacillati</taxon>
        <taxon>Bacillota</taxon>
        <taxon>Clostridia</taxon>
        <taxon>Lachnospirales</taxon>
        <taxon>Lachnospiraceae</taxon>
        <taxon>Agathobacter</taxon>
    </lineage>
</organism>
<evidence type="ECO:0000313" key="4">
    <source>
        <dbReference type="Proteomes" id="UP000266698"/>
    </source>
</evidence>
<evidence type="ECO:0000313" key="3">
    <source>
        <dbReference type="EMBL" id="RHL77136.1"/>
    </source>
</evidence>
<feature type="domain" description="4Fe4S-binding SPASM" evidence="2">
    <location>
        <begin position="80"/>
        <end position="139"/>
    </location>
</feature>
<dbReference type="InterPro" id="IPR023867">
    <property type="entry name" value="Sulphatase_maturase_rSAM"/>
</dbReference>
<dbReference type="GO" id="GO:0016491">
    <property type="term" value="F:oxidoreductase activity"/>
    <property type="evidence" value="ECO:0007669"/>
    <property type="project" value="InterPro"/>
</dbReference>
<dbReference type="Pfam" id="PF13186">
    <property type="entry name" value="SPASM"/>
    <property type="match status" value="1"/>
</dbReference>
<accession>A0A396FIV5</accession>
<protein>
    <submittedName>
        <fullName evidence="3">SPASM domain-containing protein</fullName>
    </submittedName>
</protein>